<evidence type="ECO:0000313" key="5">
    <source>
        <dbReference type="Proteomes" id="UP000199223"/>
    </source>
</evidence>
<reference evidence="5" key="1">
    <citation type="submission" date="2016-10" db="EMBL/GenBank/DDBJ databases">
        <authorList>
            <person name="Varghese N."/>
            <person name="Submissions S."/>
        </authorList>
    </citation>
    <scope>NUCLEOTIDE SEQUENCE [LARGE SCALE GENOMIC DNA]</scope>
    <source>
        <strain evidence="5">CGMCC 1.10218</strain>
    </source>
</reference>
<evidence type="ECO:0000313" key="4">
    <source>
        <dbReference type="EMBL" id="SEJ24035.1"/>
    </source>
</evidence>
<dbReference type="PANTHER" id="PTHR39757">
    <property type="match status" value="1"/>
</dbReference>
<gene>
    <name evidence="4" type="ORF">SAMN04488058_10583</name>
</gene>
<sequence>MTPAPLPSPAPKRSAAARLRDVIVIGGGPSGTALAAELAAQDLDVLQLSPQPRAPFAPTYGAWWDELPEGVRGAAGQVWSDVRVYTGAAPTPLLRPYVRLDNAALLAQLLARADWSWQAGTVRGAERRADGTWTAHGTGGETWPARLLVDASGHGALIAPARFPGGPALQTASGLIGRFARPPIAPGSMVWMDYRTPAPELRGGEATFLYAMHLGEDRYFVEETSLIARPGLTEGRLRARLLARLEAQGTPPLTVEEQEWVAFPMNAAAPVPGPVLAFGAAAGGVHPISGFQLVGALRAAPGVARAVAGALAGGRSAGGEDAAGAGWAALWPPGSRAAREVHLLGVEALLTLPAHELPEFFRVFFELPREHWTAFLDPRTDARTLARTMLRMFAHAPNGVRVPLVRAALATPRSSGRALLGAAR</sequence>
<dbReference type="GO" id="GO:0016705">
    <property type="term" value="F:oxidoreductase activity, acting on paired donors, with incorporation or reduction of molecular oxygen"/>
    <property type="evidence" value="ECO:0007669"/>
    <property type="project" value="InterPro"/>
</dbReference>
<dbReference type="STRING" id="856736.SAMN04488058_10583"/>
<dbReference type="RefSeq" id="WP_245745311.1">
    <property type="nucleotide sequence ID" value="NZ_FNZA01000005.1"/>
</dbReference>
<dbReference type="PANTHER" id="PTHR39757:SF5">
    <property type="entry name" value="OS02G0190600 PROTEIN"/>
    <property type="match status" value="1"/>
</dbReference>
<dbReference type="GO" id="GO:0016860">
    <property type="term" value="F:intramolecular oxidoreductase activity"/>
    <property type="evidence" value="ECO:0007669"/>
    <property type="project" value="UniProtKB-ARBA"/>
</dbReference>
<evidence type="ECO:0000256" key="2">
    <source>
        <dbReference type="ARBA" id="ARBA00022746"/>
    </source>
</evidence>
<evidence type="ECO:0000256" key="1">
    <source>
        <dbReference type="ARBA" id="ARBA00006599"/>
    </source>
</evidence>
<dbReference type="GO" id="GO:0016117">
    <property type="term" value="P:carotenoid biosynthetic process"/>
    <property type="evidence" value="ECO:0007669"/>
    <property type="project" value="UniProtKB-KW"/>
</dbReference>
<dbReference type="Gene3D" id="3.50.50.60">
    <property type="entry name" value="FAD/NAD(P)-binding domain"/>
    <property type="match status" value="1"/>
</dbReference>
<comment type="similarity">
    <text evidence="1">Belongs to the lycopene cyclase family.</text>
</comment>
<keyword evidence="3" id="KW-0520">NAD</keyword>
<accession>A0A1H6XHH7</accession>
<dbReference type="SUPFAM" id="SSF51905">
    <property type="entry name" value="FAD/NAD(P)-binding domain"/>
    <property type="match status" value="1"/>
</dbReference>
<keyword evidence="5" id="KW-1185">Reference proteome</keyword>
<dbReference type="InterPro" id="IPR010108">
    <property type="entry name" value="Lycopene_cyclase_b/e"/>
</dbReference>
<evidence type="ECO:0000256" key="3">
    <source>
        <dbReference type="ARBA" id="ARBA00023027"/>
    </source>
</evidence>
<name>A0A1H6XHH7_9DEIO</name>
<dbReference type="AlphaFoldDB" id="A0A1H6XHH7"/>
<dbReference type="EMBL" id="FNZA01000005">
    <property type="protein sequence ID" value="SEJ24035.1"/>
    <property type="molecule type" value="Genomic_DNA"/>
</dbReference>
<dbReference type="Pfam" id="PF05834">
    <property type="entry name" value="Lycopene_cycl"/>
    <property type="match status" value="1"/>
</dbReference>
<proteinExistence type="inferred from homology"/>
<dbReference type="NCBIfam" id="TIGR01790">
    <property type="entry name" value="carotene-cycl"/>
    <property type="match status" value="1"/>
</dbReference>
<protein>
    <submittedName>
        <fullName evidence="4">Lycopene cyclase (CrtL-type)</fullName>
    </submittedName>
</protein>
<keyword evidence="2" id="KW-0125">Carotenoid biosynthesis</keyword>
<dbReference type="InterPro" id="IPR036188">
    <property type="entry name" value="FAD/NAD-bd_sf"/>
</dbReference>
<dbReference type="Proteomes" id="UP000199223">
    <property type="component" value="Unassembled WGS sequence"/>
</dbReference>
<organism evidence="4 5">
    <name type="scientific">Deinococcus reticulitermitis</name>
    <dbReference type="NCBI Taxonomy" id="856736"/>
    <lineage>
        <taxon>Bacteria</taxon>
        <taxon>Thermotogati</taxon>
        <taxon>Deinococcota</taxon>
        <taxon>Deinococci</taxon>
        <taxon>Deinococcales</taxon>
        <taxon>Deinococcaceae</taxon>
        <taxon>Deinococcus</taxon>
    </lineage>
</organism>